<evidence type="ECO:0008006" key="4">
    <source>
        <dbReference type="Google" id="ProtNLM"/>
    </source>
</evidence>
<comment type="caution">
    <text evidence="2">The sequence shown here is derived from an EMBL/GenBank/DDBJ whole genome shotgun (WGS) entry which is preliminary data.</text>
</comment>
<organism evidence="2 3">
    <name type="scientific">Haloferula rosea</name>
    <dbReference type="NCBI Taxonomy" id="490093"/>
    <lineage>
        <taxon>Bacteria</taxon>
        <taxon>Pseudomonadati</taxon>
        <taxon>Verrucomicrobiota</taxon>
        <taxon>Verrucomicrobiia</taxon>
        <taxon>Verrucomicrobiales</taxon>
        <taxon>Verrucomicrobiaceae</taxon>
        <taxon>Haloferula</taxon>
    </lineage>
</organism>
<feature type="transmembrane region" description="Helical" evidence="1">
    <location>
        <begin position="41"/>
        <end position="57"/>
    </location>
</feature>
<keyword evidence="1" id="KW-0812">Transmembrane</keyword>
<sequence length="294" mass="32370">MSDRKTPLWLWPNLLSLDAPLVAVAWLYMFAQAWQVNYLPWQAYLALGLGVWVIYVLDRLLDRQVRNPGDPLIGDRHDFHAKYQTAFLVGVVGALASIVAIVLTVLPVELLVSYSGPAVGLVIAFFGMVLTSAQSQEVPYMRNLVAGLAFGYGTAMMAHIYVPTQGMYSLLFSREMLGFAILCVLNITAIHLWEHSRMSDDPEQKAADEMTLTFPLLVVAGVSLVFAYQDNPGIFSDGADGTEHRPFFYAILVAAALLQVINRTRSRFSLDAQRTLADGAMIAPLPLFVIFAAG</sequence>
<reference evidence="2" key="1">
    <citation type="submission" date="2021-01" db="EMBL/GenBank/DDBJ databases">
        <title>Modified the classification status of verrucomicrobia.</title>
        <authorList>
            <person name="Feng X."/>
        </authorList>
    </citation>
    <scope>NUCLEOTIDE SEQUENCE</scope>
    <source>
        <strain evidence="2">KCTC 22201</strain>
    </source>
</reference>
<gene>
    <name evidence="2" type="ORF">JIN81_08075</name>
</gene>
<feature type="transmembrane region" description="Helical" evidence="1">
    <location>
        <begin position="206"/>
        <end position="227"/>
    </location>
</feature>
<dbReference type="AlphaFoldDB" id="A0A934RAD7"/>
<dbReference type="EMBL" id="JAENII010000005">
    <property type="protein sequence ID" value="MBK1826973.1"/>
    <property type="molecule type" value="Genomic_DNA"/>
</dbReference>
<feature type="transmembrane region" description="Helical" evidence="1">
    <location>
        <begin position="144"/>
        <end position="164"/>
    </location>
</feature>
<feature type="transmembrane region" description="Helical" evidence="1">
    <location>
        <begin position="114"/>
        <end position="132"/>
    </location>
</feature>
<name>A0A934RAD7_9BACT</name>
<evidence type="ECO:0000313" key="2">
    <source>
        <dbReference type="EMBL" id="MBK1826973.1"/>
    </source>
</evidence>
<feature type="transmembrane region" description="Helical" evidence="1">
    <location>
        <begin position="86"/>
        <end position="108"/>
    </location>
</feature>
<evidence type="ECO:0000256" key="1">
    <source>
        <dbReference type="SAM" id="Phobius"/>
    </source>
</evidence>
<feature type="transmembrane region" description="Helical" evidence="1">
    <location>
        <begin position="9"/>
        <end position="29"/>
    </location>
</feature>
<accession>A0A934RAD7</accession>
<evidence type="ECO:0000313" key="3">
    <source>
        <dbReference type="Proteomes" id="UP000658278"/>
    </source>
</evidence>
<dbReference type="Proteomes" id="UP000658278">
    <property type="component" value="Unassembled WGS sequence"/>
</dbReference>
<protein>
    <recommendedName>
        <fullName evidence="4">Prenyltransferase</fullName>
    </recommendedName>
</protein>
<keyword evidence="1" id="KW-1133">Transmembrane helix</keyword>
<feature type="transmembrane region" description="Helical" evidence="1">
    <location>
        <begin position="247"/>
        <end position="264"/>
    </location>
</feature>
<proteinExistence type="predicted"/>
<keyword evidence="3" id="KW-1185">Reference proteome</keyword>
<feature type="transmembrane region" description="Helical" evidence="1">
    <location>
        <begin position="176"/>
        <end position="194"/>
    </location>
</feature>
<keyword evidence="1" id="KW-0472">Membrane</keyword>
<dbReference type="RefSeq" id="WP_200278424.1">
    <property type="nucleotide sequence ID" value="NZ_JAENII010000005.1"/>
</dbReference>